<name>A0A226EEF9_FOLCA</name>
<keyword evidence="2" id="KW-0472">Membrane</keyword>
<feature type="region of interest" description="Disordered" evidence="1">
    <location>
        <begin position="246"/>
        <end position="272"/>
    </location>
</feature>
<feature type="transmembrane region" description="Helical" evidence="2">
    <location>
        <begin position="25"/>
        <end position="44"/>
    </location>
</feature>
<keyword evidence="4" id="KW-1185">Reference proteome</keyword>
<keyword evidence="2" id="KW-0812">Transmembrane</keyword>
<evidence type="ECO:0000313" key="4">
    <source>
        <dbReference type="Proteomes" id="UP000198287"/>
    </source>
</evidence>
<feature type="region of interest" description="Disordered" evidence="1">
    <location>
        <begin position="319"/>
        <end position="358"/>
    </location>
</feature>
<dbReference type="Proteomes" id="UP000198287">
    <property type="component" value="Unassembled WGS sequence"/>
</dbReference>
<feature type="compositionally biased region" description="Low complexity" evidence="1">
    <location>
        <begin position="330"/>
        <end position="352"/>
    </location>
</feature>
<organism evidence="3 4">
    <name type="scientific">Folsomia candida</name>
    <name type="common">Springtail</name>
    <dbReference type="NCBI Taxonomy" id="158441"/>
    <lineage>
        <taxon>Eukaryota</taxon>
        <taxon>Metazoa</taxon>
        <taxon>Ecdysozoa</taxon>
        <taxon>Arthropoda</taxon>
        <taxon>Hexapoda</taxon>
        <taxon>Collembola</taxon>
        <taxon>Entomobryomorpha</taxon>
        <taxon>Isotomoidea</taxon>
        <taxon>Isotomidae</taxon>
        <taxon>Proisotominae</taxon>
        <taxon>Folsomia</taxon>
    </lineage>
</organism>
<dbReference type="AlphaFoldDB" id="A0A226EEF9"/>
<accession>A0A226EEF9</accession>
<sequence length="383" mass="42982">MSGLVLKFVINPHPTRRRRRTTNSWLSYWLIGVFITIGIHFRAVTAEIKFIPVNRSAHSKGDHVILDGREVDRPHEPLGLESAIIPTVHLTPKELSLNYTEDVAKIADTPSINDAPVLEFHDTSNLQDEEDEDDRDDDDDGEEEEEGGEKNSSQISREYLDDQDPETNNPTDPDSDQQSLLPTKRHRRRLMLLRGIGHPRGHDPEIAVRQTTSTVSSISSTTSSTHRPPKDFVIYALPEQSFWGVKKTKRRHNSDKVTNKIPSTPRLDDTPQTAQAIPVSLIQPEPEFNDTAASTSSRGVSDFYYETPQQSNIYHEENIVPTTQPPPPETTTTFATTTTPTTTSTTTSSTTPTPSPEDTLKMTLAEKKFHLGQCMRYCMDAIL</sequence>
<feature type="compositionally biased region" description="Polar residues" evidence="1">
    <location>
        <begin position="166"/>
        <end position="181"/>
    </location>
</feature>
<evidence type="ECO:0000256" key="2">
    <source>
        <dbReference type="SAM" id="Phobius"/>
    </source>
</evidence>
<proteinExistence type="predicted"/>
<gene>
    <name evidence="3" type="ORF">Fcan01_08862</name>
</gene>
<protein>
    <submittedName>
        <fullName evidence="3">Uncharacterized protein</fullName>
    </submittedName>
</protein>
<keyword evidence="2" id="KW-1133">Transmembrane helix</keyword>
<dbReference type="EMBL" id="LNIX01000004">
    <property type="protein sequence ID" value="OXA56013.1"/>
    <property type="molecule type" value="Genomic_DNA"/>
</dbReference>
<comment type="caution">
    <text evidence="3">The sequence shown here is derived from an EMBL/GenBank/DDBJ whole genome shotgun (WGS) entry which is preliminary data.</text>
</comment>
<evidence type="ECO:0000256" key="1">
    <source>
        <dbReference type="SAM" id="MobiDB-lite"/>
    </source>
</evidence>
<evidence type="ECO:0000313" key="3">
    <source>
        <dbReference type="EMBL" id="OXA56013.1"/>
    </source>
</evidence>
<feature type="compositionally biased region" description="Acidic residues" evidence="1">
    <location>
        <begin position="127"/>
        <end position="147"/>
    </location>
</feature>
<feature type="region of interest" description="Disordered" evidence="1">
    <location>
        <begin position="114"/>
        <end position="184"/>
    </location>
</feature>
<reference evidence="3 4" key="1">
    <citation type="submission" date="2015-12" db="EMBL/GenBank/DDBJ databases">
        <title>The genome of Folsomia candida.</title>
        <authorList>
            <person name="Faddeeva A."/>
            <person name="Derks M.F."/>
            <person name="Anvar Y."/>
            <person name="Smit S."/>
            <person name="Van Straalen N."/>
            <person name="Roelofs D."/>
        </authorList>
    </citation>
    <scope>NUCLEOTIDE SEQUENCE [LARGE SCALE GENOMIC DNA]</scope>
    <source>
        <strain evidence="3 4">VU population</strain>
        <tissue evidence="3">Whole body</tissue>
    </source>
</reference>